<dbReference type="GO" id="GO:0005886">
    <property type="term" value="C:plasma membrane"/>
    <property type="evidence" value="ECO:0007669"/>
    <property type="project" value="TreeGrafter"/>
</dbReference>
<keyword evidence="1" id="KW-0472">Membrane</keyword>
<reference evidence="2" key="1">
    <citation type="submission" date="2018-05" db="EMBL/GenBank/DDBJ databases">
        <authorList>
            <person name="Lanie J.A."/>
            <person name="Ng W.-L."/>
            <person name="Kazmierczak K.M."/>
            <person name="Andrzejewski T.M."/>
            <person name="Davidsen T.M."/>
            <person name="Wayne K.J."/>
            <person name="Tettelin H."/>
            <person name="Glass J.I."/>
            <person name="Rusch D."/>
            <person name="Podicherti R."/>
            <person name="Tsui H.-C.T."/>
            <person name="Winkler M.E."/>
        </authorList>
    </citation>
    <scope>NUCLEOTIDE SEQUENCE</scope>
</reference>
<feature type="non-terminal residue" evidence="2">
    <location>
        <position position="1"/>
    </location>
</feature>
<accession>A0A382T902</accession>
<dbReference type="EMBL" id="UINC01134332">
    <property type="protein sequence ID" value="SVD17811.1"/>
    <property type="molecule type" value="Genomic_DNA"/>
</dbReference>
<evidence type="ECO:0008006" key="3">
    <source>
        <dbReference type="Google" id="ProtNLM"/>
    </source>
</evidence>
<protein>
    <recommendedName>
        <fullName evidence="3">DUF805 domain-containing protein</fullName>
    </recommendedName>
</protein>
<evidence type="ECO:0000256" key="1">
    <source>
        <dbReference type="SAM" id="Phobius"/>
    </source>
</evidence>
<organism evidence="2">
    <name type="scientific">marine metagenome</name>
    <dbReference type="NCBI Taxonomy" id="408172"/>
    <lineage>
        <taxon>unclassified sequences</taxon>
        <taxon>metagenomes</taxon>
        <taxon>ecological metagenomes</taxon>
    </lineage>
</organism>
<proteinExistence type="predicted"/>
<dbReference type="Pfam" id="PF05656">
    <property type="entry name" value="DUF805"/>
    <property type="match status" value="1"/>
</dbReference>
<feature type="transmembrane region" description="Helical" evidence="1">
    <location>
        <begin position="49"/>
        <end position="69"/>
    </location>
</feature>
<feature type="transmembrane region" description="Helical" evidence="1">
    <location>
        <begin position="18"/>
        <end position="37"/>
    </location>
</feature>
<dbReference type="PANTHER" id="PTHR34980:SF2">
    <property type="entry name" value="INNER MEMBRANE PROTEIN YHAH-RELATED"/>
    <property type="match status" value="1"/>
</dbReference>
<evidence type="ECO:0000313" key="2">
    <source>
        <dbReference type="EMBL" id="SVD17811.1"/>
    </source>
</evidence>
<sequence>VFAVIDGVIGSFRTEAGIGLPTAIFALAMLIPSLAVTVRRLHDTNRSGWWMLFCLIPCIGIIGILGFAVQDSQPGENKYDSNPKEGKGIRNT</sequence>
<name>A0A382T902_9ZZZZ</name>
<dbReference type="AlphaFoldDB" id="A0A382T902"/>
<dbReference type="PANTHER" id="PTHR34980">
    <property type="entry name" value="INNER MEMBRANE PROTEIN-RELATED-RELATED"/>
    <property type="match status" value="1"/>
</dbReference>
<keyword evidence="1" id="KW-1133">Transmembrane helix</keyword>
<gene>
    <name evidence="2" type="ORF">METZ01_LOCUS370665</name>
</gene>
<dbReference type="InterPro" id="IPR008523">
    <property type="entry name" value="DUF805"/>
</dbReference>
<keyword evidence="1" id="KW-0812">Transmembrane</keyword>